<keyword evidence="3" id="KW-1185">Reference proteome</keyword>
<evidence type="ECO:0000256" key="1">
    <source>
        <dbReference type="SAM" id="Phobius"/>
    </source>
</evidence>
<name>A0AAD8AQV8_BIOPF</name>
<dbReference type="AlphaFoldDB" id="A0AAD8AQV8"/>
<feature type="transmembrane region" description="Helical" evidence="1">
    <location>
        <begin position="314"/>
        <end position="335"/>
    </location>
</feature>
<sequence>MASGDKIFITRSNKFRMRRLGACSACVQADTKVKSCVISSKAYVILYSPLIEPRLSDTSCGCPKTSGWRTRTLCDNSNTSCRQLDICNKMSHTLCRKLHSAQELWAVSSEKCRIPDLTSLLISSTRKIRETDFNFYCDPCTLVLAFIVLKPRPYVIYLKISLNHFILSQIERCFLIIHLCQPTNALYKPILSRTPRLMDECKKATSHQLTNNFHQFEHESLGMPQSCISSALTQRTCTMAPKVAAHHQHSAACPCTNNTLQDKGLSNKRNAVDACALTSLEKCTKELKHCRKAQKRNSQLSIVPNTPSPPRAQLFSPLQFVIILCYIISVGFTAVSSQRVI</sequence>
<comment type="caution">
    <text evidence="2">The sequence shown here is derived from an EMBL/GenBank/DDBJ whole genome shotgun (WGS) entry which is preliminary data.</text>
</comment>
<evidence type="ECO:0000313" key="3">
    <source>
        <dbReference type="Proteomes" id="UP001233172"/>
    </source>
</evidence>
<reference evidence="2" key="1">
    <citation type="journal article" date="2023" name="PLoS Negl. Trop. Dis.">
        <title>A genome sequence for Biomphalaria pfeifferi, the major vector snail for the human-infecting parasite Schistosoma mansoni.</title>
        <authorList>
            <person name="Bu L."/>
            <person name="Lu L."/>
            <person name="Laidemitt M.R."/>
            <person name="Zhang S.M."/>
            <person name="Mutuku M."/>
            <person name="Mkoji G."/>
            <person name="Steinauer M."/>
            <person name="Loker E.S."/>
        </authorList>
    </citation>
    <scope>NUCLEOTIDE SEQUENCE</scope>
    <source>
        <strain evidence="2">KasaAsao</strain>
    </source>
</reference>
<reference evidence="2" key="2">
    <citation type="submission" date="2023-04" db="EMBL/GenBank/DDBJ databases">
        <authorList>
            <person name="Bu L."/>
            <person name="Lu L."/>
            <person name="Laidemitt M.R."/>
            <person name="Zhang S.M."/>
            <person name="Mutuku M."/>
            <person name="Mkoji G."/>
            <person name="Steinauer M."/>
            <person name="Loker E.S."/>
        </authorList>
    </citation>
    <scope>NUCLEOTIDE SEQUENCE</scope>
    <source>
        <strain evidence="2">KasaAsao</strain>
        <tissue evidence="2">Whole Snail</tissue>
    </source>
</reference>
<organism evidence="2 3">
    <name type="scientific">Biomphalaria pfeifferi</name>
    <name type="common">Bloodfluke planorb</name>
    <name type="synonym">Freshwater snail</name>
    <dbReference type="NCBI Taxonomy" id="112525"/>
    <lineage>
        <taxon>Eukaryota</taxon>
        <taxon>Metazoa</taxon>
        <taxon>Spiralia</taxon>
        <taxon>Lophotrochozoa</taxon>
        <taxon>Mollusca</taxon>
        <taxon>Gastropoda</taxon>
        <taxon>Heterobranchia</taxon>
        <taxon>Euthyneura</taxon>
        <taxon>Panpulmonata</taxon>
        <taxon>Hygrophila</taxon>
        <taxon>Lymnaeoidea</taxon>
        <taxon>Planorbidae</taxon>
        <taxon>Biomphalaria</taxon>
    </lineage>
</organism>
<gene>
    <name evidence="2" type="ORF">Bpfe_030283</name>
</gene>
<keyword evidence="1" id="KW-0812">Transmembrane</keyword>
<keyword evidence="1" id="KW-1133">Transmembrane helix</keyword>
<evidence type="ECO:0000313" key="2">
    <source>
        <dbReference type="EMBL" id="KAK0040282.1"/>
    </source>
</evidence>
<keyword evidence="1" id="KW-0472">Membrane</keyword>
<feature type="non-terminal residue" evidence="2">
    <location>
        <position position="341"/>
    </location>
</feature>
<dbReference type="EMBL" id="JASAOG010000336">
    <property type="protein sequence ID" value="KAK0040282.1"/>
    <property type="molecule type" value="Genomic_DNA"/>
</dbReference>
<protein>
    <submittedName>
        <fullName evidence="2">Uncharacterized protein</fullName>
    </submittedName>
</protein>
<dbReference type="Proteomes" id="UP001233172">
    <property type="component" value="Unassembled WGS sequence"/>
</dbReference>
<accession>A0AAD8AQV8</accession>
<proteinExistence type="predicted"/>